<organism evidence="1 2">
    <name type="scientific">Araneus ventricosus</name>
    <name type="common">Orbweaver spider</name>
    <name type="synonym">Epeira ventricosa</name>
    <dbReference type="NCBI Taxonomy" id="182803"/>
    <lineage>
        <taxon>Eukaryota</taxon>
        <taxon>Metazoa</taxon>
        <taxon>Ecdysozoa</taxon>
        <taxon>Arthropoda</taxon>
        <taxon>Chelicerata</taxon>
        <taxon>Arachnida</taxon>
        <taxon>Araneae</taxon>
        <taxon>Araneomorphae</taxon>
        <taxon>Entelegynae</taxon>
        <taxon>Araneoidea</taxon>
        <taxon>Araneidae</taxon>
        <taxon>Araneus</taxon>
    </lineage>
</organism>
<dbReference type="Proteomes" id="UP000499080">
    <property type="component" value="Unassembled WGS sequence"/>
</dbReference>
<evidence type="ECO:0000313" key="1">
    <source>
        <dbReference type="EMBL" id="GBO33470.1"/>
    </source>
</evidence>
<keyword evidence="2" id="KW-1185">Reference proteome</keyword>
<dbReference type="GO" id="GO:0003676">
    <property type="term" value="F:nucleic acid binding"/>
    <property type="evidence" value="ECO:0007669"/>
    <property type="project" value="InterPro"/>
</dbReference>
<sequence>MAGVVYMNSELQCVMPRSQDMFEDEKWRLQKDSVFSPYYCNSRDYFDEILVNKWLGRRYSIELPPHSPDLYPMDFFLWRYMRRNVYIRRQAIVIELRASIEGVCAQMPIGLQFRRSILSAAPRQ</sequence>
<evidence type="ECO:0008006" key="3">
    <source>
        <dbReference type="Google" id="ProtNLM"/>
    </source>
</evidence>
<accession>A0A4Y2WBA6</accession>
<proteinExistence type="predicted"/>
<name>A0A4Y2WBA6_ARAVE</name>
<dbReference type="Gene3D" id="3.30.420.10">
    <property type="entry name" value="Ribonuclease H-like superfamily/Ribonuclease H"/>
    <property type="match status" value="1"/>
</dbReference>
<dbReference type="EMBL" id="BGPR01057044">
    <property type="protein sequence ID" value="GBO33470.1"/>
    <property type="molecule type" value="Genomic_DNA"/>
</dbReference>
<comment type="caution">
    <text evidence="1">The sequence shown here is derived from an EMBL/GenBank/DDBJ whole genome shotgun (WGS) entry which is preliminary data.</text>
</comment>
<gene>
    <name evidence="1" type="ORF">AVEN_10050_1</name>
</gene>
<dbReference type="AlphaFoldDB" id="A0A4Y2WBA6"/>
<reference evidence="1 2" key="1">
    <citation type="journal article" date="2019" name="Sci. Rep.">
        <title>Orb-weaving spider Araneus ventricosus genome elucidates the spidroin gene catalogue.</title>
        <authorList>
            <person name="Kono N."/>
            <person name="Nakamura H."/>
            <person name="Ohtoshi R."/>
            <person name="Moran D.A.P."/>
            <person name="Shinohara A."/>
            <person name="Yoshida Y."/>
            <person name="Fujiwara M."/>
            <person name="Mori M."/>
            <person name="Tomita M."/>
            <person name="Arakawa K."/>
        </authorList>
    </citation>
    <scope>NUCLEOTIDE SEQUENCE [LARGE SCALE GENOMIC DNA]</scope>
</reference>
<protein>
    <recommendedName>
        <fullName evidence="3">Tc1-like transposase DDE domain-containing protein</fullName>
    </recommendedName>
</protein>
<dbReference type="InterPro" id="IPR036397">
    <property type="entry name" value="RNaseH_sf"/>
</dbReference>
<evidence type="ECO:0000313" key="2">
    <source>
        <dbReference type="Proteomes" id="UP000499080"/>
    </source>
</evidence>